<name>A0ABV3WM20_9HYPH</name>
<feature type="domain" description="L,D-TPase catalytic" evidence="1">
    <location>
        <begin position="44"/>
        <end position="190"/>
    </location>
</feature>
<evidence type="ECO:0000313" key="3">
    <source>
        <dbReference type="Proteomes" id="UP001559025"/>
    </source>
</evidence>
<dbReference type="PANTHER" id="PTHR38589">
    <property type="entry name" value="BLR0621 PROTEIN"/>
    <property type="match status" value="1"/>
</dbReference>
<dbReference type="PANTHER" id="PTHR38589:SF1">
    <property type="entry name" value="BLR0621 PROTEIN"/>
    <property type="match status" value="1"/>
</dbReference>
<dbReference type="Pfam" id="PF03734">
    <property type="entry name" value="YkuD"/>
    <property type="match status" value="1"/>
</dbReference>
<dbReference type="RefSeq" id="WP_368801158.1">
    <property type="nucleotide sequence ID" value="NZ_JAZHFV010000001.1"/>
</dbReference>
<evidence type="ECO:0000259" key="1">
    <source>
        <dbReference type="Pfam" id="PF03734"/>
    </source>
</evidence>
<gene>
    <name evidence="2" type="ORF">V1479_00215</name>
</gene>
<dbReference type="InterPro" id="IPR005490">
    <property type="entry name" value="LD_TPept_cat_dom"/>
</dbReference>
<dbReference type="CDD" id="cd16913">
    <property type="entry name" value="YkuD_like"/>
    <property type="match status" value="1"/>
</dbReference>
<reference evidence="2 3" key="1">
    <citation type="submission" date="2024-01" db="EMBL/GenBank/DDBJ databases">
        <title>New evidence supports the origin of RcGTA from prophage.</title>
        <authorList>
            <person name="Xu Y."/>
            <person name="Liu B."/>
            <person name="Chen F."/>
        </authorList>
    </citation>
    <scope>NUCLEOTIDE SEQUENCE [LARGE SCALE GENOMIC DNA]</scope>
    <source>
        <strain evidence="2 3">CBW1107-2</strain>
    </source>
</reference>
<evidence type="ECO:0000313" key="2">
    <source>
        <dbReference type="EMBL" id="MEX4005702.1"/>
    </source>
</evidence>
<accession>A0ABV3WM20</accession>
<proteinExistence type="predicted"/>
<keyword evidence="3" id="KW-1185">Reference proteome</keyword>
<protein>
    <submittedName>
        <fullName evidence="2">L,D-transpeptidase family protein</fullName>
    </submittedName>
</protein>
<dbReference type="Proteomes" id="UP001559025">
    <property type="component" value="Unassembled WGS sequence"/>
</dbReference>
<comment type="caution">
    <text evidence="2">The sequence shown here is derived from an EMBL/GenBank/DDBJ whole genome shotgun (WGS) entry which is preliminary data.</text>
</comment>
<dbReference type="EMBL" id="JAZHFV010000001">
    <property type="protein sequence ID" value="MEX4005702.1"/>
    <property type="molecule type" value="Genomic_DNA"/>
</dbReference>
<sequence>MTSYPKYRGRNEAAKRGLARNAPIVVRPRPGQPTQGLLVWCGTVFPCALGRGGIRAIKREGDGATPLCRMRLIDGWFRHGRLANLRSGLALRRIGPRDGWCDAPGDRNYNRAVTLPYPASCESMERNDRLYDCCIVLDYNIAPRKRGMGSAIFFHIASDGFRPTEGCVAITPRVMARMLPHLSPRTVIVVSR</sequence>
<organism evidence="2 3">
    <name type="scientific">Neoaquamicrobium sediminum</name>
    <dbReference type="NCBI Taxonomy" id="1849104"/>
    <lineage>
        <taxon>Bacteria</taxon>
        <taxon>Pseudomonadati</taxon>
        <taxon>Pseudomonadota</taxon>
        <taxon>Alphaproteobacteria</taxon>
        <taxon>Hyphomicrobiales</taxon>
        <taxon>Phyllobacteriaceae</taxon>
        <taxon>Neoaquamicrobium</taxon>
    </lineage>
</organism>